<evidence type="ECO:0000256" key="3">
    <source>
        <dbReference type="ARBA" id="ARBA00022475"/>
    </source>
</evidence>
<keyword evidence="3" id="KW-1003">Cell membrane</keyword>
<dbReference type="GO" id="GO:0005886">
    <property type="term" value="C:plasma membrane"/>
    <property type="evidence" value="ECO:0007669"/>
    <property type="project" value="UniProtKB-SubCell"/>
</dbReference>
<evidence type="ECO:0000313" key="8">
    <source>
        <dbReference type="EMBL" id="GGM05734.1"/>
    </source>
</evidence>
<protein>
    <recommendedName>
        <fullName evidence="7">Type VII secretion system protein EccE domain-containing protein</fullName>
    </recommendedName>
</protein>
<organism evidence="8 9">
    <name type="scientific">Dactylosporangium sucinum</name>
    <dbReference type="NCBI Taxonomy" id="1424081"/>
    <lineage>
        <taxon>Bacteria</taxon>
        <taxon>Bacillati</taxon>
        <taxon>Actinomycetota</taxon>
        <taxon>Actinomycetes</taxon>
        <taxon>Micromonosporales</taxon>
        <taxon>Micromonosporaceae</taxon>
        <taxon>Dactylosporangium</taxon>
    </lineage>
</organism>
<evidence type="ECO:0000256" key="5">
    <source>
        <dbReference type="ARBA" id="ARBA00022989"/>
    </source>
</evidence>
<comment type="similarity">
    <text evidence="2">Belongs to the EccE family.</text>
</comment>
<evidence type="ECO:0000313" key="9">
    <source>
        <dbReference type="Proteomes" id="UP000642070"/>
    </source>
</evidence>
<reference evidence="8" key="2">
    <citation type="submission" date="2020-09" db="EMBL/GenBank/DDBJ databases">
        <authorList>
            <person name="Sun Q."/>
            <person name="Ohkuma M."/>
        </authorList>
    </citation>
    <scope>NUCLEOTIDE SEQUENCE</scope>
    <source>
        <strain evidence="8">JCM 19831</strain>
    </source>
</reference>
<comment type="subcellular location">
    <subcellularLocation>
        <location evidence="1">Cell membrane</location>
    </subcellularLocation>
</comment>
<accession>A0A917WHP1</accession>
<reference evidence="8" key="1">
    <citation type="journal article" date="2014" name="Int. J. Syst. Evol. Microbiol.">
        <title>Complete genome sequence of Corynebacterium casei LMG S-19264T (=DSM 44701T), isolated from a smear-ripened cheese.</title>
        <authorList>
            <consortium name="US DOE Joint Genome Institute (JGI-PGF)"/>
            <person name="Walter F."/>
            <person name="Albersmeier A."/>
            <person name="Kalinowski J."/>
            <person name="Ruckert C."/>
        </authorList>
    </citation>
    <scope>NUCLEOTIDE SEQUENCE</scope>
    <source>
        <strain evidence="8">JCM 19831</strain>
    </source>
</reference>
<keyword evidence="4" id="KW-0812">Transmembrane</keyword>
<dbReference type="AlphaFoldDB" id="A0A917WHP1"/>
<proteinExistence type="inferred from homology"/>
<keyword evidence="6" id="KW-0472">Membrane</keyword>
<dbReference type="Proteomes" id="UP000642070">
    <property type="component" value="Unassembled WGS sequence"/>
</dbReference>
<dbReference type="RefSeq" id="WP_190247882.1">
    <property type="nucleotide sequence ID" value="NZ_BMPI01000002.1"/>
</dbReference>
<dbReference type="InterPro" id="IPR050051">
    <property type="entry name" value="EccE_dom"/>
</dbReference>
<evidence type="ECO:0000256" key="1">
    <source>
        <dbReference type="ARBA" id="ARBA00004236"/>
    </source>
</evidence>
<dbReference type="Pfam" id="PF11203">
    <property type="entry name" value="EccE"/>
    <property type="match status" value="1"/>
</dbReference>
<evidence type="ECO:0000256" key="4">
    <source>
        <dbReference type="ARBA" id="ARBA00022692"/>
    </source>
</evidence>
<dbReference type="InterPro" id="IPR021368">
    <property type="entry name" value="T7SS_EccE"/>
</dbReference>
<dbReference type="NCBIfam" id="TIGR03923">
    <property type="entry name" value="T7SS_EccE"/>
    <property type="match status" value="1"/>
</dbReference>
<evidence type="ECO:0000256" key="2">
    <source>
        <dbReference type="ARBA" id="ARBA00007759"/>
    </source>
</evidence>
<feature type="domain" description="Type VII secretion system protein EccE" evidence="7">
    <location>
        <begin position="206"/>
        <end position="306"/>
    </location>
</feature>
<comment type="caution">
    <text evidence="8">The sequence shown here is derived from an EMBL/GenBank/DDBJ whole genome shotgun (WGS) entry which is preliminary data.</text>
</comment>
<gene>
    <name evidence="8" type="ORF">GCM10007977_003580</name>
</gene>
<keyword evidence="5" id="KW-1133">Transmembrane helix</keyword>
<name>A0A917WHP1_9ACTN</name>
<keyword evidence="9" id="KW-1185">Reference proteome</keyword>
<dbReference type="EMBL" id="BMPI01000002">
    <property type="protein sequence ID" value="GGM05734.1"/>
    <property type="molecule type" value="Genomic_DNA"/>
</dbReference>
<evidence type="ECO:0000259" key="7">
    <source>
        <dbReference type="Pfam" id="PF11203"/>
    </source>
</evidence>
<sequence length="397" mass="41081">MTAGRPSAPAPARNRAVVARRLRPAPGGPGEFGTAQLVAIEIAGVALGAAAFAATPAAIGAGAVIAAGAIAAGLSRSGGRWAYQSLGLRSAMRRRRRAGARGLLAPGFQVYGYDDRGSQIGIGQDREGWFIAVAIGGAGDAIGHERHSLRLDRLLRLLDEGTARPSAVQLVSFRTVAPATGPLPNSPAAHSYRELLGMVTGRQTGPATQQTWVALRLTASDALEASADRGGGMDGVNRTLAAMAGRLGKALNTAGVPYEVLDAHALNQAVHAACGLDGARPGTPVTARERWRGWVAAGRQHVAYEVERWPDAFDPAAVQALAGVPAEQLVVSVVAARRGAELRLRTIVRVMAAPDRLTAAVQTVRESTRTLGVRLRPLHGQHQPGVYGSAPTGGGTL</sequence>
<evidence type="ECO:0000256" key="6">
    <source>
        <dbReference type="ARBA" id="ARBA00023136"/>
    </source>
</evidence>